<evidence type="ECO:0000313" key="2">
    <source>
        <dbReference type="Proteomes" id="UP000838763"/>
    </source>
</evidence>
<sequence>MLATLYPEKWVPYKHLWPFLRNHLDNWKNLGLLAEISKAKKKLPPSIFILAAGRDELVPASQSDMLYQRCLDLGVPVKRYSVPRAYHNESMIRIEGRLAVAAAIEAEITEALKSERSPRDEAGAIR</sequence>
<dbReference type="InterPro" id="IPR029058">
    <property type="entry name" value="AB_hydrolase_fold"/>
</dbReference>
<gene>
    <name evidence="1" type="ORF">PPNO1_LOCUS8814</name>
</gene>
<dbReference type="Proteomes" id="UP000838763">
    <property type="component" value="Unassembled WGS sequence"/>
</dbReference>
<reference evidence="1" key="1">
    <citation type="submission" date="2022-11" db="EMBL/GenBank/DDBJ databases">
        <authorList>
            <person name="Scott C."/>
            <person name="Bruce N."/>
        </authorList>
    </citation>
    <scope>NUCLEOTIDE SEQUENCE</scope>
</reference>
<accession>A0A9P1HB20</accession>
<evidence type="ECO:0000313" key="1">
    <source>
        <dbReference type="EMBL" id="CAI4219246.1"/>
    </source>
</evidence>
<proteinExistence type="predicted"/>
<organism evidence="1 2">
    <name type="scientific">Parascedosporium putredinis</name>
    <dbReference type="NCBI Taxonomy" id="1442378"/>
    <lineage>
        <taxon>Eukaryota</taxon>
        <taxon>Fungi</taxon>
        <taxon>Dikarya</taxon>
        <taxon>Ascomycota</taxon>
        <taxon>Pezizomycotina</taxon>
        <taxon>Sordariomycetes</taxon>
        <taxon>Hypocreomycetidae</taxon>
        <taxon>Microascales</taxon>
        <taxon>Microascaceae</taxon>
        <taxon>Parascedosporium</taxon>
    </lineage>
</organism>
<dbReference type="AlphaFoldDB" id="A0A9P1HB20"/>
<comment type="caution">
    <text evidence="1">The sequence shown here is derived from an EMBL/GenBank/DDBJ whole genome shotgun (WGS) entry which is preliminary data.</text>
</comment>
<name>A0A9P1HB20_9PEZI</name>
<dbReference type="EMBL" id="CALLCH030000019">
    <property type="protein sequence ID" value="CAI4219246.1"/>
    <property type="molecule type" value="Genomic_DNA"/>
</dbReference>
<protein>
    <submittedName>
        <fullName evidence="1">Uncharacterized protein</fullName>
    </submittedName>
</protein>
<dbReference type="SUPFAM" id="SSF53474">
    <property type="entry name" value="alpha/beta-Hydrolases"/>
    <property type="match status" value="1"/>
</dbReference>
<keyword evidence="2" id="KW-1185">Reference proteome</keyword>
<dbReference type="OrthoDB" id="10249433at2759"/>
<dbReference type="Gene3D" id="3.40.50.1820">
    <property type="entry name" value="alpha/beta hydrolase"/>
    <property type="match status" value="1"/>
</dbReference>